<evidence type="ECO:0000313" key="5">
    <source>
        <dbReference type="EMBL" id="SSX25957.1"/>
    </source>
</evidence>
<dbReference type="Gene3D" id="3.40.50.300">
    <property type="entry name" value="P-loop containing nucleotide triphosphate hydrolases"/>
    <property type="match status" value="1"/>
</dbReference>
<organism evidence="5">
    <name type="scientific">Culicoides sonorensis</name>
    <name type="common">Biting midge</name>
    <dbReference type="NCBI Taxonomy" id="179676"/>
    <lineage>
        <taxon>Eukaryota</taxon>
        <taxon>Metazoa</taxon>
        <taxon>Ecdysozoa</taxon>
        <taxon>Arthropoda</taxon>
        <taxon>Hexapoda</taxon>
        <taxon>Insecta</taxon>
        <taxon>Pterygota</taxon>
        <taxon>Neoptera</taxon>
        <taxon>Endopterygota</taxon>
        <taxon>Diptera</taxon>
        <taxon>Nematocera</taxon>
        <taxon>Chironomoidea</taxon>
        <taxon>Ceratopogonidae</taxon>
        <taxon>Ceratopogoninae</taxon>
        <taxon>Culicoides</taxon>
        <taxon>Monoculicoides</taxon>
    </lineage>
</organism>
<comment type="similarity">
    <text evidence="1">Belongs to the sulfotransferase 1 family.</text>
</comment>
<keyword evidence="2" id="KW-0808">Transferase</keyword>
<protein>
    <submittedName>
        <fullName evidence="5">CSON012937 protein</fullName>
    </submittedName>
</protein>
<dbReference type="EMBL" id="UFQS01000634">
    <property type="protein sequence ID" value="SSX05598.1"/>
    <property type="molecule type" value="Genomic_DNA"/>
</dbReference>
<dbReference type="AlphaFoldDB" id="A0A336MC42"/>
<dbReference type="SUPFAM" id="SSF52540">
    <property type="entry name" value="P-loop containing nucleoside triphosphate hydrolases"/>
    <property type="match status" value="1"/>
</dbReference>
<dbReference type="VEuPathDB" id="VectorBase:CSON012937"/>
<evidence type="ECO:0000313" key="4">
    <source>
        <dbReference type="EMBL" id="SSX05598.1"/>
    </source>
</evidence>
<proteinExistence type="inferred from homology"/>
<reference evidence="4" key="1">
    <citation type="submission" date="2018-04" db="EMBL/GenBank/DDBJ databases">
        <authorList>
            <person name="Go L.Y."/>
            <person name="Mitchell J.A."/>
        </authorList>
    </citation>
    <scope>NUCLEOTIDE SEQUENCE</scope>
    <source>
        <tissue evidence="4">Whole organism</tissue>
    </source>
</reference>
<accession>A0A336MC42</accession>
<evidence type="ECO:0000256" key="2">
    <source>
        <dbReference type="ARBA" id="ARBA00022679"/>
    </source>
</evidence>
<reference evidence="5" key="2">
    <citation type="submission" date="2018-07" db="EMBL/GenBank/DDBJ databases">
        <authorList>
            <person name="Quirk P.G."/>
            <person name="Krulwich T.A."/>
        </authorList>
    </citation>
    <scope>NUCLEOTIDE SEQUENCE</scope>
</reference>
<name>A0A336MC42_CULSO</name>
<feature type="domain" description="Sulfotransferase" evidence="3">
    <location>
        <begin position="64"/>
        <end position="320"/>
    </location>
</feature>
<dbReference type="InterPro" id="IPR027417">
    <property type="entry name" value="P-loop_NTPase"/>
</dbReference>
<dbReference type="GO" id="GO:0008146">
    <property type="term" value="F:sulfotransferase activity"/>
    <property type="evidence" value="ECO:0007669"/>
    <property type="project" value="InterPro"/>
</dbReference>
<dbReference type="Pfam" id="PF00685">
    <property type="entry name" value="Sulfotransfer_1"/>
    <property type="match status" value="1"/>
</dbReference>
<evidence type="ECO:0000259" key="3">
    <source>
        <dbReference type="Pfam" id="PF00685"/>
    </source>
</evidence>
<gene>
    <name evidence="5" type="primary">CSON012937</name>
</gene>
<dbReference type="PANTHER" id="PTHR11783">
    <property type="entry name" value="SULFOTRANSFERASE SULT"/>
    <property type="match status" value="1"/>
</dbReference>
<dbReference type="InterPro" id="IPR000863">
    <property type="entry name" value="Sulfotransferase_dom"/>
</dbReference>
<dbReference type="OMA" id="FHGSAME"/>
<dbReference type="EMBL" id="UFQT01000634">
    <property type="protein sequence ID" value="SSX25957.1"/>
    <property type="molecule type" value="Genomic_DNA"/>
</dbReference>
<sequence length="326" mass="38492">MFEFASVGPTKIDCDGCHNFVYVSVKNDDNNANFDKTETEKNKIVLIEKFQSIARKIKEMEVYDDDIWVVSFPKSGTTWTMEMTWLLNNDLDYEMAKDIELSRRFPMLEISGVLNLFPEGSVDNVINLTRPRHIKTHLNYAMLPGKLWTSRAKIFYVARNPKDCIVSYFHHSRHITGYHGTMDDFVETFLQDKVLYTPFFEHILGFWNIRHRPNMMFLMYEDMQADLLSVLKKISEFLGKNYTENQLLKLVDHLSAKNMRKNPSCNNDFFLSEARKRNNPVKDNQFTFIRKAKVGAYKEELSEKYIQRIDEWTAESLKNTDFRFKC</sequence>
<evidence type="ECO:0000256" key="1">
    <source>
        <dbReference type="ARBA" id="ARBA00005771"/>
    </source>
</evidence>